<sequence>MFSGAAEGGRGQGDCHKTGRLFVDVEPPYFRPAEVEFLWGDSTKSEKALGRKCKGSFPELVRTMVVAHMEVYGNDGQTG</sequence>
<dbReference type="Proteomes" id="UP000004633">
    <property type="component" value="Unassembled WGS sequence"/>
</dbReference>
<gene>
    <name evidence="2" type="ORF">HMPREF9555_01487</name>
</gene>
<evidence type="ECO:0000259" key="1">
    <source>
        <dbReference type="Pfam" id="PF16363"/>
    </source>
</evidence>
<accession>E7N3B2</accession>
<dbReference type="Gene3D" id="3.40.50.720">
    <property type="entry name" value="NAD(P)-binding Rossmann-like Domain"/>
    <property type="match status" value="1"/>
</dbReference>
<dbReference type="STRING" id="749551.HMPREF9555_01487"/>
<comment type="caution">
    <text evidence="2">The sequence shown here is derived from an EMBL/GenBank/DDBJ whole genome shotgun (WGS) entry which is preliminary data.</text>
</comment>
<dbReference type="EMBL" id="AECV01000026">
    <property type="protein sequence ID" value="EFW29331.1"/>
    <property type="molecule type" value="Genomic_DNA"/>
</dbReference>
<dbReference type="Gene3D" id="3.90.25.10">
    <property type="entry name" value="UDP-galactose 4-epimerase, domain 1"/>
    <property type="match status" value="1"/>
</dbReference>
<evidence type="ECO:0000313" key="2">
    <source>
        <dbReference type="EMBL" id="EFW29331.1"/>
    </source>
</evidence>
<evidence type="ECO:0000313" key="3">
    <source>
        <dbReference type="Proteomes" id="UP000004633"/>
    </source>
</evidence>
<keyword evidence="3" id="KW-1185">Reference proteome</keyword>
<dbReference type="Pfam" id="PF16363">
    <property type="entry name" value="GDP_Man_Dehyd"/>
    <property type="match status" value="1"/>
</dbReference>
<proteinExistence type="predicted"/>
<dbReference type="HOGENOM" id="CLU_2604059_0_0_9"/>
<organism evidence="2 3">
    <name type="scientific">Selenomonas artemidis F0399</name>
    <dbReference type="NCBI Taxonomy" id="749551"/>
    <lineage>
        <taxon>Bacteria</taxon>
        <taxon>Bacillati</taxon>
        <taxon>Bacillota</taxon>
        <taxon>Negativicutes</taxon>
        <taxon>Selenomonadales</taxon>
        <taxon>Selenomonadaceae</taxon>
        <taxon>Selenomonas</taxon>
    </lineage>
</organism>
<reference evidence="2 3" key="1">
    <citation type="submission" date="2010-08" db="EMBL/GenBank/DDBJ databases">
        <authorList>
            <person name="Weinstock G."/>
            <person name="Sodergren E."/>
            <person name="Clifton S."/>
            <person name="Fulton L."/>
            <person name="Fulton B."/>
            <person name="Courtney L."/>
            <person name="Fronick C."/>
            <person name="Harrison M."/>
            <person name="Strong C."/>
            <person name="Farmer C."/>
            <person name="Delahaunty K."/>
            <person name="Markovic C."/>
            <person name="Hall O."/>
            <person name="Minx P."/>
            <person name="Tomlinson C."/>
            <person name="Mitreva M."/>
            <person name="Hou S."/>
            <person name="Chen J."/>
            <person name="Wollam A."/>
            <person name="Pepin K.H."/>
            <person name="Johnson M."/>
            <person name="Bhonagiri V."/>
            <person name="Zhang X."/>
            <person name="Suruliraj S."/>
            <person name="Warren W."/>
            <person name="Chinwalla A."/>
            <person name="Mardis E.R."/>
            <person name="Wilson R.K."/>
        </authorList>
    </citation>
    <scope>NUCLEOTIDE SEQUENCE [LARGE SCALE GENOMIC DNA]</scope>
    <source>
        <strain evidence="2 3">F0399</strain>
    </source>
</reference>
<dbReference type="InterPro" id="IPR016040">
    <property type="entry name" value="NAD(P)-bd_dom"/>
</dbReference>
<feature type="domain" description="NAD(P)-binding" evidence="1">
    <location>
        <begin position="12"/>
        <end position="64"/>
    </location>
</feature>
<name>E7N3B2_9FIRM</name>
<protein>
    <recommendedName>
        <fullName evidence="1">NAD(P)-binding domain-containing protein</fullName>
    </recommendedName>
</protein>
<dbReference type="AlphaFoldDB" id="E7N3B2"/>